<dbReference type="PROSITE" id="PS51257">
    <property type="entry name" value="PROKAR_LIPOPROTEIN"/>
    <property type="match status" value="1"/>
</dbReference>
<dbReference type="PANTHER" id="PTHR31084:SF0">
    <property type="entry name" value="ALPHA-L-FUCOSIDASE 2"/>
    <property type="match status" value="1"/>
</dbReference>
<feature type="domain" description="Glycosyl hydrolase family 95 catalytic" evidence="3">
    <location>
        <begin position="348"/>
        <end position="534"/>
    </location>
</feature>
<dbReference type="InterPro" id="IPR027414">
    <property type="entry name" value="GH95_N_dom"/>
</dbReference>
<dbReference type="Gene3D" id="2.70.98.50">
    <property type="entry name" value="putative glycoside hydrolase family protein from bacillus halodurans"/>
    <property type="match status" value="1"/>
</dbReference>
<gene>
    <name evidence="4" type="ORF">IAB07_02215</name>
</gene>
<evidence type="ECO:0000256" key="1">
    <source>
        <dbReference type="SAM" id="SignalP"/>
    </source>
</evidence>
<dbReference type="AlphaFoldDB" id="A0A9D1MLN2"/>
<dbReference type="Pfam" id="PF22124">
    <property type="entry name" value="Glyco_hydro_95_cat"/>
    <property type="match status" value="1"/>
</dbReference>
<sequence>MKKSKLVIFIIALCLIACTLGALAACKAYYPPSGAQFTSTAKSSFSRTFTQIEENKTNFKNRWRDGMVSGNGKQGVIVAGSPYSDTLIYQNIHFIMPNGNPRVNPNTADELEYVRQAIVNGQEYTDDQQYLDVYPYHPGAELRIKQEEREYSDYMRYTNYETAEVGVRYTDSKGQWDRRTFTSSADNVTITQITSSSKKKPVTAEFVYDNVSDFAKWGEGAETGLKYKKIADEEGFLTFVAHYPSFENSELKEGGYATVSYIIAEGADLQTAQYDMPDEEQYVGQSNPGLKVKKADTVYIITVSERTFEMGGIDDFAAQTEFALVDELKAVVKAVADKYLDAEGYFDYEAALKAHTDIFTPQFNAVEFSLGADVSIANEDLIGQHLFQDLSKTELNSTLAERAYYAGRYAALCCSGTSTSRLTGMWTGEFNPDWGSKYTMDANVNLQTSALNTGNISSSPVGYVYFILRQAPDWEDNAMATHGFTKALQAPVNTDGDNATIVESAYPYPFRYWNAGTSWMLYPMYETLLCYGDMKIPLSDEFDLNELKSVLSPDDEPLSDEDIAAIQSRGYLDLRTEILYPLLVNAANYWEQLLTPEYYTKADGSIAYAEGKTSLEEGESYCIIPSYSPENTPKNYNSPAAANCAIDISACLSNMQMLIELAPAGTDTSVWEGIMQDLPPYLFDETGAVK</sequence>
<evidence type="ECO:0000259" key="2">
    <source>
        <dbReference type="Pfam" id="PF14498"/>
    </source>
</evidence>
<dbReference type="InterPro" id="IPR054363">
    <property type="entry name" value="GH95_cat"/>
</dbReference>
<reference evidence="4" key="1">
    <citation type="submission" date="2020-10" db="EMBL/GenBank/DDBJ databases">
        <authorList>
            <person name="Gilroy R."/>
        </authorList>
    </citation>
    <scope>NUCLEOTIDE SEQUENCE</scope>
    <source>
        <strain evidence="4">9366</strain>
    </source>
</reference>
<dbReference type="Pfam" id="PF14498">
    <property type="entry name" value="Glyco_hyd_65N_2"/>
    <property type="match status" value="1"/>
</dbReference>
<protein>
    <submittedName>
        <fullName evidence="4">Glycoside hydrolase N-terminal domain-containing protein</fullName>
    </submittedName>
</protein>
<comment type="caution">
    <text evidence="4">The sequence shown here is derived from an EMBL/GenBank/DDBJ whole genome shotgun (WGS) entry which is preliminary data.</text>
</comment>
<reference evidence="4" key="2">
    <citation type="journal article" date="2021" name="PeerJ">
        <title>Extensive microbial diversity within the chicken gut microbiome revealed by metagenomics and culture.</title>
        <authorList>
            <person name="Gilroy R."/>
            <person name="Ravi A."/>
            <person name="Getino M."/>
            <person name="Pursley I."/>
            <person name="Horton D.L."/>
            <person name="Alikhan N.F."/>
            <person name="Baker D."/>
            <person name="Gharbi K."/>
            <person name="Hall N."/>
            <person name="Watson M."/>
            <person name="Adriaenssens E.M."/>
            <person name="Foster-Nyarko E."/>
            <person name="Jarju S."/>
            <person name="Secka A."/>
            <person name="Antonio M."/>
            <person name="Oren A."/>
            <person name="Chaudhuri R.R."/>
            <person name="La Ragione R."/>
            <person name="Hildebrand F."/>
            <person name="Pallen M.J."/>
        </authorList>
    </citation>
    <scope>NUCLEOTIDE SEQUENCE</scope>
    <source>
        <strain evidence="4">9366</strain>
    </source>
</reference>
<feature type="non-terminal residue" evidence="4">
    <location>
        <position position="690"/>
    </location>
</feature>
<feature type="signal peptide" evidence="1">
    <location>
        <begin position="1"/>
        <end position="24"/>
    </location>
</feature>
<dbReference type="GO" id="GO:0004560">
    <property type="term" value="F:alpha-L-fucosidase activity"/>
    <property type="evidence" value="ECO:0007669"/>
    <property type="project" value="TreeGrafter"/>
</dbReference>
<evidence type="ECO:0000313" key="5">
    <source>
        <dbReference type="Proteomes" id="UP000824145"/>
    </source>
</evidence>
<dbReference type="GO" id="GO:0005975">
    <property type="term" value="P:carbohydrate metabolic process"/>
    <property type="evidence" value="ECO:0007669"/>
    <property type="project" value="InterPro"/>
</dbReference>
<feature type="domain" description="Glycosyl hydrolase family 95 N-terminal" evidence="2">
    <location>
        <begin position="62"/>
        <end position="227"/>
    </location>
</feature>
<organism evidence="4 5">
    <name type="scientific">Candidatus Caccalectryoclostridium excrementigallinarum</name>
    <dbReference type="NCBI Taxonomy" id="2840710"/>
    <lineage>
        <taxon>Bacteria</taxon>
        <taxon>Bacillati</taxon>
        <taxon>Bacillota</taxon>
        <taxon>Clostridia</taxon>
        <taxon>Christensenellales</taxon>
        <taxon>Christensenellaceae</taxon>
        <taxon>Christensenellaceae incertae sedis</taxon>
        <taxon>Candidatus Caccalectryoclostridium</taxon>
    </lineage>
</organism>
<evidence type="ECO:0000259" key="3">
    <source>
        <dbReference type="Pfam" id="PF22124"/>
    </source>
</evidence>
<keyword evidence="4" id="KW-0378">Hydrolase</keyword>
<feature type="chain" id="PRO_5039226999" evidence="1">
    <location>
        <begin position="25"/>
        <end position="690"/>
    </location>
</feature>
<dbReference type="PANTHER" id="PTHR31084">
    <property type="entry name" value="ALPHA-L-FUCOSIDASE 2"/>
    <property type="match status" value="1"/>
</dbReference>
<dbReference type="InterPro" id="IPR008928">
    <property type="entry name" value="6-hairpin_glycosidase_sf"/>
</dbReference>
<accession>A0A9D1MLN2</accession>
<dbReference type="EMBL" id="DVNJ01000010">
    <property type="protein sequence ID" value="HIU62567.1"/>
    <property type="molecule type" value="Genomic_DNA"/>
</dbReference>
<proteinExistence type="predicted"/>
<dbReference type="Proteomes" id="UP000824145">
    <property type="component" value="Unassembled WGS sequence"/>
</dbReference>
<keyword evidence="1" id="KW-0732">Signal</keyword>
<dbReference type="SUPFAM" id="SSF48208">
    <property type="entry name" value="Six-hairpin glycosidases"/>
    <property type="match status" value="1"/>
</dbReference>
<name>A0A9D1MLN2_9FIRM</name>
<evidence type="ECO:0000313" key="4">
    <source>
        <dbReference type="EMBL" id="HIU62567.1"/>
    </source>
</evidence>